<reference evidence="2 3" key="1">
    <citation type="submission" date="2019-06" db="EMBL/GenBank/DDBJ databases">
        <title>Genome sequence of Litorilinea aerophila BAA-2444.</title>
        <authorList>
            <person name="Maclea K.S."/>
            <person name="Maurais E.G."/>
            <person name="Iannazzi L.C."/>
        </authorList>
    </citation>
    <scope>NUCLEOTIDE SEQUENCE [LARGE SCALE GENOMIC DNA]</scope>
    <source>
        <strain evidence="2 3">ATCC BAA-2444</strain>
    </source>
</reference>
<organism evidence="2 3">
    <name type="scientific">Litorilinea aerophila</name>
    <dbReference type="NCBI Taxonomy" id="1204385"/>
    <lineage>
        <taxon>Bacteria</taxon>
        <taxon>Bacillati</taxon>
        <taxon>Chloroflexota</taxon>
        <taxon>Caldilineae</taxon>
        <taxon>Caldilineales</taxon>
        <taxon>Caldilineaceae</taxon>
        <taxon>Litorilinea</taxon>
    </lineage>
</organism>
<evidence type="ECO:0000313" key="3">
    <source>
        <dbReference type="Proteomes" id="UP000317371"/>
    </source>
</evidence>
<accession>A0A540VGJ9</accession>
<evidence type="ECO:0000313" key="2">
    <source>
        <dbReference type="EMBL" id="TQE95812.1"/>
    </source>
</evidence>
<protein>
    <recommendedName>
        <fullName evidence="1">Molybdopterin cofactor biosynthesis MoaD-related C-terminal domain-containing protein</fullName>
    </recommendedName>
</protein>
<sequence>MPISTSSFGDERDSRYNEYEKTDLYDQETLDFPGLSAAMAESFLKKLGGGVAEKECRVEGVGWNATIHPREDGVAVEFDAHEELLDDLIRRFELMAEKASG</sequence>
<dbReference type="RefSeq" id="WP_141610035.1">
    <property type="nucleotide sequence ID" value="NZ_VIGC02000011.1"/>
</dbReference>
<dbReference type="InParanoid" id="A0A540VGJ9"/>
<comment type="caution">
    <text evidence="2">The sequence shown here is derived from an EMBL/GenBank/DDBJ whole genome shotgun (WGS) entry which is preliminary data.</text>
</comment>
<evidence type="ECO:0000259" key="1">
    <source>
        <dbReference type="Pfam" id="PF09189"/>
    </source>
</evidence>
<dbReference type="Proteomes" id="UP000317371">
    <property type="component" value="Unassembled WGS sequence"/>
</dbReference>
<dbReference type="InterPro" id="IPR015272">
    <property type="entry name" value="MoadD_C"/>
</dbReference>
<feature type="domain" description="Molybdopterin cofactor biosynthesis MoaD-related C-terminal" evidence="1">
    <location>
        <begin position="28"/>
        <end position="101"/>
    </location>
</feature>
<gene>
    <name evidence="2" type="ORF">FKZ61_10250</name>
</gene>
<keyword evidence="3" id="KW-1185">Reference proteome</keyword>
<dbReference type="AlphaFoldDB" id="A0A540VGJ9"/>
<name>A0A540VGJ9_9CHLR</name>
<dbReference type="OrthoDB" id="9852659at2"/>
<dbReference type="Pfam" id="PF09189">
    <property type="entry name" value="MoaD_arch"/>
    <property type="match status" value="1"/>
</dbReference>
<proteinExistence type="predicted"/>
<dbReference type="EMBL" id="VIGC01000011">
    <property type="protein sequence ID" value="TQE95812.1"/>
    <property type="molecule type" value="Genomic_DNA"/>
</dbReference>